<dbReference type="Proteomes" id="UP001174694">
    <property type="component" value="Unassembled WGS sequence"/>
</dbReference>
<dbReference type="InterPro" id="IPR045518">
    <property type="entry name" value="2EXR"/>
</dbReference>
<dbReference type="PANTHER" id="PTHR35910">
    <property type="entry name" value="2EXR DOMAIN-CONTAINING PROTEIN"/>
    <property type="match status" value="1"/>
</dbReference>
<feature type="region of interest" description="Disordered" evidence="1">
    <location>
        <begin position="1"/>
        <end position="44"/>
    </location>
</feature>
<protein>
    <recommendedName>
        <fullName evidence="2">2EXR domain-containing protein</fullName>
    </recommendedName>
</protein>
<reference evidence="3" key="1">
    <citation type="submission" date="2022-07" db="EMBL/GenBank/DDBJ databases">
        <title>Fungi with potential for degradation of polypropylene.</title>
        <authorList>
            <person name="Gostincar C."/>
        </authorList>
    </citation>
    <scope>NUCLEOTIDE SEQUENCE</scope>
    <source>
        <strain evidence="3">EXF-13308</strain>
    </source>
</reference>
<dbReference type="PANTHER" id="PTHR35910:SF6">
    <property type="entry name" value="2EXR DOMAIN-CONTAINING PROTEIN"/>
    <property type="match status" value="1"/>
</dbReference>
<evidence type="ECO:0000256" key="1">
    <source>
        <dbReference type="SAM" id="MobiDB-lite"/>
    </source>
</evidence>
<feature type="domain" description="2EXR" evidence="2">
    <location>
        <begin position="54"/>
        <end position="158"/>
    </location>
</feature>
<organism evidence="3 4">
    <name type="scientific">Pleurostoma richardsiae</name>
    <dbReference type="NCBI Taxonomy" id="41990"/>
    <lineage>
        <taxon>Eukaryota</taxon>
        <taxon>Fungi</taxon>
        <taxon>Dikarya</taxon>
        <taxon>Ascomycota</taxon>
        <taxon>Pezizomycotina</taxon>
        <taxon>Sordariomycetes</taxon>
        <taxon>Sordariomycetidae</taxon>
        <taxon>Calosphaeriales</taxon>
        <taxon>Pleurostomataceae</taxon>
        <taxon>Pleurostoma</taxon>
    </lineage>
</organism>
<keyword evidence="4" id="KW-1185">Reference proteome</keyword>
<dbReference type="AlphaFoldDB" id="A0AA38RUW1"/>
<accession>A0AA38RUW1</accession>
<feature type="compositionally biased region" description="Polar residues" evidence="1">
    <location>
        <begin position="1"/>
        <end position="16"/>
    </location>
</feature>
<evidence type="ECO:0000313" key="4">
    <source>
        <dbReference type="Proteomes" id="UP001174694"/>
    </source>
</evidence>
<proteinExistence type="predicted"/>
<evidence type="ECO:0000313" key="3">
    <source>
        <dbReference type="EMBL" id="KAJ9139357.1"/>
    </source>
</evidence>
<dbReference type="Pfam" id="PF20150">
    <property type="entry name" value="2EXR"/>
    <property type="match status" value="1"/>
</dbReference>
<gene>
    <name evidence="3" type="ORF">NKR23_g7899</name>
</gene>
<comment type="caution">
    <text evidence="3">The sequence shown here is derived from an EMBL/GenBank/DDBJ whole genome shotgun (WGS) entry which is preliminary data.</text>
</comment>
<evidence type="ECO:0000259" key="2">
    <source>
        <dbReference type="Pfam" id="PF20150"/>
    </source>
</evidence>
<sequence length="285" mass="31425">MAVNGHQSAPESTFISASVRPAAPPKTPASDPRSGPSPPLSPSPLALSSPIPSFHLFPHLPAELRLQVWRCAFEDRIVELHARRSHYADDYQHGGVPMWQSRCTNPAVLSVNAEARAAALEHFTVRFPLATAAPCERAGDSVADLHRVLYVSPATDTVVMLGDIDFRRLSSLLSDFRRRDPAGAGLRRLAISARWTHHQGIGGMLRVFARTMFRDLEALVVFMFEEGAPPAGWAGGVCSLDDCSGTDYYRRYAMGRGQELKEGNSWMVIGEQELRVMDLNFRSGW</sequence>
<dbReference type="EMBL" id="JANBVO010000026">
    <property type="protein sequence ID" value="KAJ9139357.1"/>
    <property type="molecule type" value="Genomic_DNA"/>
</dbReference>
<name>A0AA38RUW1_9PEZI</name>